<reference evidence="5 6" key="1">
    <citation type="submission" date="2019-06" db="EMBL/GenBank/DDBJ databases">
        <title>Sequencing the genomes of 1000 actinobacteria strains.</title>
        <authorList>
            <person name="Klenk H.-P."/>
        </authorList>
    </citation>
    <scope>NUCLEOTIDE SEQUENCE [LARGE SCALE GENOMIC DNA]</scope>
    <source>
        <strain evidence="5 6">DSM 4813</strain>
    </source>
</reference>
<dbReference type="GO" id="GO:0003676">
    <property type="term" value="F:nucleic acid binding"/>
    <property type="evidence" value="ECO:0007669"/>
    <property type="project" value="InterPro"/>
</dbReference>
<dbReference type="OrthoDB" id="143059at2"/>
<name>A0A542ZTM2_RARFA</name>
<dbReference type="Pfam" id="PF22982">
    <property type="entry name" value="WHD_HRQ1"/>
    <property type="match status" value="1"/>
</dbReference>
<dbReference type="Pfam" id="PF09369">
    <property type="entry name" value="MZB"/>
    <property type="match status" value="1"/>
</dbReference>
<dbReference type="SMART" id="SM00490">
    <property type="entry name" value="HELICc"/>
    <property type="match status" value="1"/>
</dbReference>
<dbReference type="PANTHER" id="PTHR47957">
    <property type="entry name" value="ATP-DEPENDENT HELICASE HRQ1"/>
    <property type="match status" value="1"/>
</dbReference>
<dbReference type="CDD" id="cd17923">
    <property type="entry name" value="DEXHc_Hrq1-like"/>
    <property type="match status" value="1"/>
</dbReference>
<dbReference type="GO" id="GO:0005524">
    <property type="term" value="F:ATP binding"/>
    <property type="evidence" value="ECO:0007669"/>
    <property type="project" value="UniProtKB-KW"/>
</dbReference>
<gene>
    <name evidence="5" type="ORF">FB461_0085</name>
</gene>
<dbReference type="InterPro" id="IPR018973">
    <property type="entry name" value="MZB"/>
</dbReference>
<dbReference type="CDD" id="cd18797">
    <property type="entry name" value="SF2_C_Hrq"/>
    <property type="match status" value="1"/>
</dbReference>
<organism evidence="5 6">
    <name type="scientific">Rarobacter faecitabidus</name>
    <dbReference type="NCBI Taxonomy" id="13243"/>
    <lineage>
        <taxon>Bacteria</taxon>
        <taxon>Bacillati</taxon>
        <taxon>Actinomycetota</taxon>
        <taxon>Actinomycetes</taxon>
        <taxon>Micrococcales</taxon>
        <taxon>Rarobacteraceae</taxon>
        <taxon>Rarobacter</taxon>
    </lineage>
</organism>
<dbReference type="EMBL" id="VFOS01000001">
    <property type="protein sequence ID" value="TQL63619.1"/>
    <property type="molecule type" value="Genomic_DNA"/>
</dbReference>
<dbReference type="InterPro" id="IPR055227">
    <property type="entry name" value="HRQ1_WHD"/>
</dbReference>
<feature type="domain" description="Helicase C-terminal" evidence="4">
    <location>
        <begin position="330"/>
        <end position="482"/>
    </location>
</feature>
<proteinExistence type="predicted"/>
<keyword evidence="2" id="KW-0067">ATP-binding</keyword>
<dbReference type="InterPro" id="IPR014001">
    <property type="entry name" value="Helicase_ATP-bd"/>
</dbReference>
<evidence type="ECO:0000256" key="2">
    <source>
        <dbReference type="ARBA" id="ARBA00022840"/>
    </source>
</evidence>
<dbReference type="GO" id="GO:0043138">
    <property type="term" value="F:3'-5' DNA helicase activity"/>
    <property type="evidence" value="ECO:0007669"/>
    <property type="project" value="TreeGrafter"/>
</dbReference>
<keyword evidence="5" id="KW-0378">Hydrolase</keyword>
<dbReference type="InterPro" id="IPR027417">
    <property type="entry name" value="P-loop_NTPase"/>
</dbReference>
<dbReference type="InterPro" id="IPR001650">
    <property type="entry name" value="Helicase_C-like"/>
</dbReference>
<evidence type="ECO:0000256" key="1">
    <source>
        <dbReference type="ARBA" id="ARBA00022741"/>
    </source>
</evidence>
<dbReference type="InterPro" id="IPR011545">
    <property type="entry name" value="DEAD/DEAH_box_helicase_dom"/>
</dbReference>
<evidence type="ECO:0000259" key="3">
    <source>
        <dbReference type="PROSITE" id="PS51192"/>
    </source>
</evidence>
<evidence type="ECO:0000259" key="4">
    <source>
        <dbReference type="PROSITE" id="PS51194"/>
    </source>
</evidence>
<dbReference type="PANTHER" id="PTHR47957:SF3">
    <property type="entry name" value="ATP-DEPENDENT HELICASE HRQ1"/>
    <property type="match status" value="1"/>
</dbReference>
<dbReference type="SMART" id="SM00487">
    <property type="entry name" value="DEXDc"/>
    <property type="match status" value="1"/>
</dbReference>
<dbReference type="NCBIfam" id="TIGR03817">
    <property type="entry name" value="DECH_helic"/>
    <property type="match status" value="1"/>
</dbReference>
<dbReference type="GO" id="GO:0006289">
    <property type="term" value="P:nucleotide-excision repair"/>
    <property type="evidence" value="ECO:0007669"/>
    <property type="project" value="TreeGrafter"/>
</dbReference>
<feature type="domain" description="Helicase ATP-binding" evidence="3">
    <location>
        <begin position="65"/>
        <end position="262"/>
    </location>
</feature>
<dbReference type="Pfam" id="PF00270">
    <property type="entry name" value="DEAD"/>
    <property type="match status" value="1"/>
</dbReference>
<dbReference type="AlphaFoldDB" id="A0A542ZTM2"/>
<keyword evidence="5" id="KW-0347">Helicase</keyword>
<dbReference type="Proteomes" id="UP000315389">
    <property type="component" value="Unassembled WGS sequence"/>
</dbReference>
<dbReference type="GO" id="GO:0036297">
    <property type="term" value="P:interstrand cross-link repair"/>
    <property type="evidence" value="ECO:0007669"/>
    <property type="project" value="TreeGrafter"/>
</dbReference>
<protein>
    <submittedName>
        <fullName evidence="5">DEAD/DEAH box helicase domain-containing protein</fullName>
    </submittedName>
</protein>
<dbReference type="Gene3D" id="3.40.50.300">
    <property type="entry name" value="P-loop containing nucleotide triphosphate hydrolases"/>
    <property type="match status" value="2"/>
</dbReference>
<dbReference type="InterPro" id="IPR022307">
    <property type="entry name" value="Helicase_put_actinobac"/>
</dbReference>
<accession>A0A542ZTM2</accession>
<evidence type="ECO:0000313" key="6">
    <source>
        <dbReference type="Proteomes" id="UP000315389"/>
    </source>
</evidence>
<sequence>MTQADELLSALRVRTGEAGQVRHVEFVPGRAGEFADWPTWADEDIVAGLDRRGVGRPWRHQVSGAEAIKAGRVTALATGTGSGKSLAYWLPVLSTIRASKRDRSLNRISELGGASAIYLSPTKALAADQLTSLRELLRASEVDDVTADACDGDTPFEARDWIRAHSDIVLTNPDFLHFTLLSNHERWTRLLRSLRYVIVDEAHAYRGLFGAHLALVLRRLQRVAAHYAQPTDPPLTFVIASATSADPALTASALTGVVRDRIVVVDADSAPTGDRVFALWQPPIVVDPEAIAAGEALADSDADLDGDAPGGSLPQGGDNVRRSAIAEAGMLTGELVRLGARLLTFTRSRRGAETVAAVARDTAQLAGQSGRRISAYRGGYLPEERRALEAAISSGEIRALATTNALELGIDISGLDATIIAGWPGSRASIWQQAGRAGRAGRAGLVILVARQDPLDNYLLDRPESLFGEPVEASVLDPSNQYVLGPHLCAAASELPLTAEDLTRFGTSAQRVVDELTAGGFLRKRGSRWFWQPAEPATALTDLRGAGDGTVTIIEEDSGTVIGTIDAAGADSAVHAGAIYVHQGQTFQVLWYEPSDHVAAVRRAGVDYHTWARSVTRMEILQTTRTSASASGDLTWNLGDVLVTSQVIEFERKRNLDNIPLGRWPLELPERSLETAAVWWTMSATMIDSLGLARADIPGALHAAEHAAIGVLPLLATCDRTDIGGLSTAWHEQTDTATIFLHDGAAGGAGFAERAFHLARTWLEATAEVIERCTCKAGCPACVQSPKCGNGNSPLHKIGALKLLRAVCEALPASDAEASAGTATTSNGSEA</sequence>
<evidence type="ECO:0000313" key="5">
    <source>
        <dbReference type="EMBL" id="TQL63619.1"/>
    </source>
</evidence>
<dbReference type="SUPFAM" id="SSF52540">
    <property type="entry name" value="P-loop containing nucleoside triphosphate hydrolases"/>
    <property type="match status" value="1"/>
</dbReference>
<dbReference type="Pfam" id="PF00271">
    <property type="entry name" value="Helicase_C"/>
    <property type="match status" value="1"/>
</dbReference>
<dbReference type="RefSeq" id="WP_142117922.1">
    <property type="nucleotide sequence ID" value="NZ_BAAASV010000002.1"/>
</dbReference>
<dbReference type="PROSITE" id="PS51192">
    <property type="entry name" value="HELICASE_ATP_BIND_1"/>
    <property type="match status" value="1"/>
</dbReference>
<keyword evidence="1" id="KW-0547">Nucleotide-binding</keyword>
<keyword evidence="6" id="KW-1185">Reference proteome</keyword>
<dbReference type="PROSITE" id="PS51194">
    <property type="entry name" value="HELICASE_CTER"/>
    <property type="match status" value="1"/>
</dbReference>
<comment type="caution">
    <text evidence="5">The sequence shown here is derived from an EMBL/GenBank/DDBJ whole genome shotgun (WGS) entry which is preliminary data.</text>
</comment>